<evidence type="ECO:0000313" key="1">
    <source>
        <dbReference type="EMBL" id="KCW54285.1"/>
    </source>
</evidence>
<name>A0A059ALK8_EUCGR</name>
<dbReference type="EMBL" id="KK198761">
    <property type="protein sequence ID" value="KCW54285.1"/>
    <property type="molecule type" value="Genomic_DNA"/>
</dbReference>
<gene>
    <name evidence="1" type="ORF">EUGRSUZ_I00247</name>
</gene>
<accession>A0A059ALK8</accession>
<proteinExistence type="predicted"/>
<dbReference type="Gramene" id="KCW54285">
    <property type="protein sequence ID" value="KCW54285"/>
    <property type="gene ID" value="EUGRSUZ_I00247"/>
</dbReference>
<dbReference type="InParanoid" id="A0A059ALK8"/>
<protein>
    <submittedName>
        <fullName evidence="1">Uncharacterized protein</fullName>
    </submittedName>
</protein>
<sequence>MLRQFIQGLRLIHVAAAGNDWRIDRSNDHKSPYPQVCAFRMQSACIWIHVQPSIRRGEQDFSYMPTQSTNRFNCTHLNL</sequence>
<dbReference type="AlphaFoldDB" id="A0A059ALK8"/>
<organism evidence="1">
    <name type="scientific">Eucalyptus grandis</name>
    <name type="common">Flooded gum</name>
    <dbReference type="NCBI Taxonomy" id="71139"/>
    <lineage>
        <taxon>Eukaryota</taxon>
        <taxon>Viridiplantae</taxon>
        <taxon>Streptophyta</taxon>
        <taxon>Embryophyta</taxon>
        <taxon>Tracheophyta</taxon>
        <taxon>Spermatophyta</taxon>
        <taxon>Magnoliopsida</taxon>
        <taxon>eudicotyledons</taxon>
        <taxon>Gunneridae</taxon>
        <taxon>Pentapetalae</taxon>
        <taxon>rosids</taxon>
        <taxon>malvids</taxon>
        <taxon>Myrtales</taxon>
        <taxon>Myrtaceae</taxon>
        <taxon>Myrtoideae</taxon>
        <taxon>Eucalypteae</taxon>
        <taxon>Eucalyptus</taxon>
    </lineage>
</organism>
<reference evidence="1" key="1">
    <citation type="submission" date="2013-07" db="EMBL/GenBank/DDBJ databases">
        <title>The genome of Eucalyptus grandis.</title>
        <authorList>
            <person name="Schmutz J."/>
            <person name="Hayes R."/>
            <person name="Myburg A."/>
            <person name="Tuskan G."/>
            <person name="Grattapaglia D."/>
            <person name="Rokhsar D.S."/>
        </authorList>
    </citation>
    <scope>NUCLEOTIDE SEQUENCE</scope>
    <source>
        <tissue evidence="1">Leaf extractions</tissue>
    </source>
</reference>